<keyword evidence="2 4" id="KW-0575">Peroxidase</keyword>
<dbReference type="GO" id="GO:0004601">
    <property type="term" value="F:peroxidase activity"/>
    <property type="evidence" value="ECO:0007669"/>
    <property type="project" value="UniProtKB-KW"/>
</dbReference>
<evidence type="ECO:0000256" key="4">
    <source>
        <dbReference type="RuleBase" id="RU000499"/>
    </source>
</evidence>
<dbReference type="Pfam" id="PF00255">
    <property type="entry name" value="GSHPx"/>
    <property type="match status" value="1"/>
</dbReference>
<evidence type="ECO:0000313" key="6">
    <source>
        <dbReference type="Proteomes" id="UP001164305"/>
    </source>
</evidence>
<dbReference type="InterPro" id="IPR000889">
    <property type="entry name" value="Glutathione_peroxidase"/>
</dbReference>
<dbReference type="PROSITE" id="PS51355">
    <property type="entry name" value="GLUTATHIONE_PEROXID_3"/>
    <property type="match status" value="1"/>
</dbReference>
<keyword evidence="6" id="KW-1185">Reference proteome</keyword>
<proteinExistence type="inferred from homology"/>
<dbReference type="InterPro" id="IPR036249">
    <property type="entry name" value="Thioredoxin-like_sf"/>
</dbReference>
<dbReference type="CDD" id="cd00340">
    <property type="entry name" value="GSH_Peroxidase"/>
    <property type="match status" value="1"/>
</dbReference>
<evidence type="ECO:0000256" key="3">
    <source>
        <dbReference type="ARBA" id="ARBA00023002"/>
    </source>
</evidence>
<gene>
    <name evidence="5" type="ORF">BRM3_05155</name>
</gene>
<evidence type="ECO:0000313" key="5">
    <source>
        <dbReference type="EMBL" id="UYG17810.1"/>
    </source>
</evidence>
<name>A0ABY6G3L6_9MICO</name>
<dbReference type="EMBL" id="CP107020">
    <property type="protein sequence ID" value="UYG17810.1"/>
    <property type="molecule type" value="Genomic_DNA"/>
</dbReference>
<dbReference type="PANTHER" id="PTHR11592">
    <property type="entry name" value="GLUTATHIONE PEROXIDASE"/>
    <property type="match status" value="1"/>
</dbReference>
<dbReference type="PRINTS" id="PR01011">
    <property type="entry name" value="GLUTPROXDASE"/>
</dbReference>
<accession>A0ABY6G3L6</accession>
<organism evidence="5 6">
    <name type="scientific">Brachybacterium huguangmaarense</name>
    <dbReference type="NCBI Taxonomy" id="1652028"/>
    <lineage>
        <taxon>Bacteria</taxon>
        <taxon>Bacillati</taxon>
        <taxon>Actinomycetota</taxon>
        <taxon>Actinomycetes</taxon>
        <taxon>Micrococcales</taxon>
        <taxon>Dermabacteraceae</taxon>
        <taxon>Brachybacterium</taxon>
    </lineage>
</organism>
<dbReference type="SUPFAM" id="SSF52833">
    <property type="entry name" value="Thioredoxin-like"/>
    <property type="match status" value="1"/>
</dbReference>
<evidence type="ECO:0000256" key="1">
    <source>
        <dbReference type="ARBA" id="ARBA00006926"/>
    </source>
</evidence>
<dbReference type="Gene3D" id="3.40.30.10">
    <property type="entry name" value="Glutaredoxin"/>
    <property type="match status" value="1"/>
</dbReference>
<dbReference type="PANTHER" id="PTHR11592:SF78">
    <property type="entry name" value="GLUTATHIONE PEROXIDASE"/>
    <property type="match status" value="1"/>
</dbReference>
<dbReference type="RefSeq" id="WP_263595018.1">
    <property type="nucleotide sequence ID" value="NZ_CP107020.1"/>
</dbReference>
<dbReference type="Proteomes" id="UP001164305">
    <property type="component" value="Chromosome"/>
</dbReference>
<evidence type="ECO:0000256" key="2">
    <source>
        <dbReference type="ARBA" id="ARBA00022559"/>
    </source>
</evidence>
<sequence length="200" mass="21788">MDDLIRTDLTGTDRAPVTAVGSPSPSHAGLVADAAAPGSTSLFDFSARDIHGTLRDLADFRGTVTLVVNTASRCHFRSQYEDLQVLQLAYGDRGFTVLGFPCDQFLNQEPGTDEEIEEFCRTSYDVTFPLFSKIEVNGRGAHPLFRWLAAQRGGIMGGRIAWNFTKFLVGADGQVIRRYAPPIPPLRIARRIEGALSAGA</sequence>
<comment type="similarity">
    <text evidence="1 4">Belongs to the glutathione peroxidase family.</text>
</comment>
<reference evidence="5" key="1">
    <citation type="submission" date="2022-10" db="EMBL/GenBank/DDBJ databases">
        <title>Whole-Genome Sequencing of Brachybacterium huguangmaarense BRM-3, Isolated from Betula schmidtii.</title>
        <authorList>
            <person name="Haam D."/>
        </authorList>
    </citation>
    <scope>NUCLEOTIDE SEQUENCE</scope>
    <source>
        <strain evidence="5">BRM-3</strain>
    </source>
</reference>
<keyword evidence="3 4" id="KW-0560">Oxidoreductase</keyword>
<protein>
    <recommendedName>
        <fullName evidence="4">Glutathione peroxidase</fullName>
    </recommendedName>
</protein>